<name>A0A8J4TFG2_9TREM</name>
<organism evidence="2 3">
    <name type="scientific">Paragonimus heterotremus</name>
    <dbReference type="NCBI Taxonomy" id="100268"/>
    <lineage>
        <taxon>Eukaryota</taxon>
        <taxon>Metazoa</taxon>
        <taxon>Spiralia</taxon>
        <taxon>Lophotrochozoa</taxon>
        <taxon>Platyhelminthes</taxon>
        <taxon>Trematoda</taxon>
        <taxon>Digenea</taxon>
        <taxon>Plagiorchiida</taxon>
        <taxon>Troglotremata</taxon>
        <taxon>Troglotrematidae</taxon>
        <taxon>Paragonimus</taxon>
    </lineage>
</organism>
<feature type="region of interest" description="Disordered" evidence="1">
    <location>
        <begin position="400"/>
        <end position="419"/>
    </location>
</feature>
<evidence type="ECO:0000313" key="2">
    <source>
        <dbReference type="EMBL" id="KAF5401427.1"/>
    </source>
</evidence>
<evidence type="ECO:0000256" key="1">
    <source>
        <dbReference type="SAM" id="MobiDB-lite"/>
    </source>
</evidence>
<accession>A0A8J4TFG2</accession>
<keyword evidence="3" id="KW-1185">Reference proteome</keyword>
<evidence type="ECO:0000313" key="3">
    <source>
        <dbReference type="Proteomes" id="UP000748531"/>
    </source>
</evidence>
<reference evidence="2" key="1">
    <citation type="submission" date="2019-05" db="EMBL/GenBank/DDBJ databases">
        <title>Annotation for the trematode Paragonimus heterotremus.</title>
        <authorList>
            <person name="Choi Y.-J."/>
        </authorList>
    </citation>
    <scope>NUCLEOTIDE SEQUENCE</scope>
    <source>
        <strain evidence="2">LC</strain>
    </source>
</reference>
<sequence length="528" mass="59786">MLVLFTIDLCDSYIVTVLRVSSDALGSVWSHVYPHFKERVQRKTNQSSPLTERAARELATVALEFVNLSYINCTVQTIISVAKPLDLLEFFAFDPTVDYAVRFAVLEICFTSPGTLDHLIASSITSSVDDTVTIGWRFLTCWLAYCLLVRPCMEEREQNHLNSYERLTVIGSQFSAHFPSEVANLVTESDVELTLINIAARFDELTAFHERMAYKMLASTHLSRLCLLLCDCCSVSSLARDIHTGREFCRLPDLSVDSLNFVGFRAVSLLIRHCAQLLHAPVTGPGALSAMEQLIDNFVLPRQLYDWERLCRHTSSVSVEQPLAKSVMECLCDKLTEFTSGLAQLAWRSDAYIARILRDIIRLYYAHLGSECIAVAIVNSPTVDYRVHLLQLSMHEAMNEMNSRNSEQGESPRQQRQQPVQQRRRAVAKWIQLCHVVLDGSRSIEARQRDAPYIVGPLLYSRADADNETWMSVEMEQDCRSIFGKCKQAITAVASSEMRKNVHETCKGLNRVYELLPDLCTYFGIKQS</sequence>
<feature type="compositionally biased region" description="Polar residues" evidence="1">
    <location>
        <begin position="400"/>
        <end position="411"/>
    </location>
</feature>
<comment type="caution">
    <text evidence="2">The sequence shown here is derived from an EMBL/GenBank/DDBJ whole genome shotgun (WGS) entry which is preliminary data.</text>
</comment>
<protein>
    <submittedName>
        <fullName evidence="2">Uncharacterized protein</fullName>
    </submittedName>
</protein>
<dbReference type="EMBL" id="LUCH01002480">
    <property type="protein sequence ID" value="KAF5401427.1"/>
    <property type="molecule type" value="Genomic_DNA"/>
</dbReference>
<dbReference type="Proteomes" id="UP000748531">
    <property type="component" value="Unassembled WGS sequence"/>
</dbReference>
<dbReference type="AlphaFoldDB" id="A0A8J4TFG2"/>
<gene>
    <name evidence="2" type="ORF">PHET_05042</name>
</gene>
<dbReference type="OrthoDB" id="8193282at2759"/>
<proteinExistence type="predicted"/>